<dbReference type="Pfam" id="PF01614">
    <property type="entry name" value="IclR_C"/>
    <property type="match status" value="1"/>
</dbReference>
<dbReference type="InterPro" id="IPR014757">
    <property type="entry name" value="Tscrpt_reg_IclR_C"/>
</dbReference>
<dbReference type="GO" id="GO:0003700">
    <property type="term" value="F:DNA-binding transcription factor activity"/>
    <property type="evidence" value="ECO:0007669"/>
    <property type="project" value="TreeGrafter"/>
</dbReference>
<keyword evidence="1" id="KW-0805">Transcription regulation</keyword>
<accession>A0AAW9S4F3</accession>
<dbReference type="SUPFAM" id="SSF55781">
    <property type="entry name" value="GAF domain-like"/>
    <property type="match status" value="1"/>
</dbReference>
<evidence type="ECO:0000259" key="4">
    <source>
        <dbReference type="PROSITE" id="PS51077"/>
    </source>
</evidence>
<evidence type="ECO:0000256" key="2">
    <source>
        <dbReference type="ARBA" id="ARBA00023125"/>
    </source>
</evidence>
<evidence type="ECO:0000313" key="7">
    <source>
        <dbReference type="Proteomes" id="UP001428774"/>
    </source>
</evidence>
<dbReference type="InterPro" id="IPR036388">
    <property type="entry name" value="WH-like_DNA-bd_sf"/>
</dbReference>
<comment type="caution">
    <text evidence="6">The sequence shown here is derived from an EMBL/GenBank/DDBJ whole genome shotgun (WGS) entry which is preliminary data.</text>
</comment>
<protein>
    <submittedName>
        <fullName evidence="6">IclR family transcriptional regulator</fullName>
    </submittedName>
</protein>
<dbReference type="GO" id="GO:0003677">
    <property type="term" value="F:DNA binding"/>
    <property type="evidence" value="ECO:0007669"/>
    <property type="project" value="UniProtKB-KW"/>
</dbReference>
<dbReference type="InterPro" id="IPR005471">
    <property type="entry name" value="Tscrpt_reg_IclR_N"/>
</dbReference>
<dbReference type="SUPFAM" id="SSF46785">
    <property type="entry name" value="Winged helix' DNA-binding domain"/>
    <property type="match status" value="1"/>
</dbReference>
<gene>
    <name evidence="6" type="ORF">ABFB10_00330</name>
</gene>
<dbReference type="Proteomes" id="UP001428774">
    <property type="component" value="Unassembled WGS sequence"/>
</dbReference>
<dbReference type="PROSITE" id="PS51077">
    <property type="entry name" value="HTH_ICLR"/>
    <property type="match status" value="1"/>
</dbReference>
<dbReference type="PANTHER" id="PTHR30136:SF35">
    <property type="entry name" value="HTH-TYPE TRANSCRIPTIONAL REGULATOR RV1719"/>
    <property type="match status" value="1"/>
</dbReference>
<sequence length="258" mass="27827">MERKRARGLDRAVEICDLLARACRPMPPAEIARAIGAPRSSVYELCATMTGLGLLEADAEGMLYPGRKTHFWGRSYLAGFDLAREAQPVLDALTAQTGETSQLCVIDGRKYTVLLMREADRAFRISGDVGEPTPIPWTASGRLLLQHLTDHEILALIPPEDFRQPGGETLSPAQFLLELRAAASEGFFSFDSPSDSYTHCFAAAVTGERGACVATLCLVAPREEARARHAALKASLIQHAARLSERLAGIHGAGSLTA</sequence>
<feature type="domain" description="HTH iclR-type" evidence="4">
    <location>
        <begin position="6"/>
        <end position="80"/>
    </location>
</feature>
<dbReference type="AlphaFoldDB" id="A0AAW9S4F3"/>
<keyword evidence="7" id="KW-1185">Reference proteome</keyword>
<dbReference type="GO" id="GO:0045892">
    <property type="term" value="P:negative regulation of DNA-templated transcription"/>
    <property type="evidence" value="ECO:0007669"/>
    <property type="project" value="TreeGrafter"/>
</dbReference>
<dbReference type="EMBL" id="JBDNCH010000001">
    <property type="protein sequence ID" value="MEN9059711.1"/>
    <property type="molecule type" value="Genomic_DNA"/>
</dbReference>
<dbReference type="InterPro" id="IPR036390">
    <property type="entry name" value="WH_DNA-bd_sf"/>
</dbReference>
<dbReference type="InterPro" id="IPR050707">
    <property type="entry name" value="HTH_MetabolicPath_Reg"/>
</dbReference>
<organism evidence="6 7">
    <name type="scientific">Ponticoccus litoralis</name>
    <dbReference type="NCBI Taxonomy" id="422297"/>
    <lineage>
        <taxon>Bacteria</taxon>
        <taxon>Pseudomonadati</taxon>
        <taxon>Pseudomonadota</taxon>
        <taxon>Alphaproteobacteria</taxon>
        <taxon>Rhodobacterales</taxon>
        <taxon>Roseobacteraceae</taxon>
        <taxon>Ponticoccus</taxon>
    </lineage>
</organism>
<dbReference type="InterPro" id="IPR029016">
    <property type="entry name" value="GAF-like_dom_sf"/>
</dbReference>
<name>A0AAW9S4F3_9RHOB</name>
<evidence type="ECO:0000256" key="1">
    <source>
        <dbReference type="ARBA" id="ARBA00023015"/>
    </source>
</evidence>
<evidence type="ECO:0000256" key="3">
    <source>
        <dbReference type="ARBA" id="ARBA00023163"/>
    </source>
</evidence>
<evidence type="ECO:0000313" key="6">
    <source>
        <dbReference type="EMBL" id="MEN9059711.1"/>
    </source>
</evidence>
<dbReference type="SMART" id="SM00346">
    <property type="entry name" value="HTH_ICLR"/>
    <property type="match status" value="1"/>
</dbReference>
<dbReference type="Gene3D" id="3.30.450.40">
    <property type="match status" value="1"/>
</dbReference>
<proteinExistence type="predicted"/>
<feature type="domain" description="IclR-ED" evidence="5">
    <location>
        <begin position="68"/>
        <end position="249"/>
    </location>
</feature>
<dbReference type="Gene3D" id="1.10.10.10">
    <property type="entry name" value="Winged helix-like DNA-binding domain superfamily/Winged helix DNA-binding domain"/>
    <property type="match status" value="1"/>
</dbReference>
<dbReference type="PROSITE" id="PS51078">
    <property type="entry name" value="ICLR_ED"/>
    <property type="match status" value="1"/>
</dbReference>
<reference evidence="6 7" key="1">
    <citation type="submission" date="2024-05" db="EMBL/GenBank/DDBJ databases">
        <title>Genome sequence of Ponticoccus litoralis KCCM 90028.</title>
        <authorList>
            <person name="Kim J.M."/>
            <person name="Lee J.K."/>
            <person name="Choi B.J."/>
            <person name="Bayburt H."/>
            <person name="Baek J.H."/>
            <person name="Jeon C.O."/>
        </authorList>
    </citation>
    <scope>NUCLEOTIDE SEQUENCE [LARGE SCALE GENOMIC DNA]</scope>
    <source>
        <strain evidence="6 7">KCCM 90028</strain>
    </source>
</reference>
<dbReference type="RefSeq" id="WP_347164857.1">
    <property type="nucleotide sequence ID" value="NZ_JBDNCH010000001.1"/>
</dbReference>
<dbReference type="Pfam" id="PF09339">
    <property type="entry name" value="HTH_IclR"/>
    <property type="match status" value="1"/>
</dbReference>
<keyword evidence="2" id="KW-0238">DNA-binding</keyword>
<evidence type="ECO:0000259" key="5">
    <source>
        <dbReference type="PROSITE" id="PS51078"/>
    </source>
</evidence>
<dbReference type="PANTHER" id="PTHR30136">
    <property type="entry name" value="HELIX-TURN-HELIX TRANSCRIPTIONAL REGULATOR, ICLR FAMILY"/>
    <property type="match status" value="1"/>
</dbReference>
<keyword evidence="3" id="KW-0804">Transcription</keyword>